<keyword evidence="9" id="KW-1185">Reference proteome</keyword>
<feature type="domain" description="DUF4906" evidence="7">
    <location>
        <begin position="268"/>
        <end position="337"/>
    </location>
</feature>
<evidence type="ECO:0000256" key="4">
    <source>
        <dbReference type="ARBA" id="ARBA00023263"/>
    </source>
</evidence>
<sequence>MSYLRKLIDITASTLLMLAAVSCSDNEYITEVDDPSVQPGDRAATIEVPLRFHVEKPSLIGKPLVNDIPSRAEGKGDDTTDDPEKAAEEAINDIWVFQYDENGNQLIVPRFYKVESSEIRKLNIRLAEGNDSHVYVLANTGDETWAQDKDFSTVEKFVSYEYPFTEDNVEMGEDERLLMEGHVESTIRKETDLHPIDIHLTRMMAKISFKYVTAAAASNLVVNRVIINNMPMNMRMEETPKEENYPTGEDFETRSVTLDNNFSSGKVYTFYMPANRRGTSSNTDPKLKNNGAPDKALYVQLFVSSKSNGSNYLYTIYLGENDTNDYNVRRNHNYNITLKINSEGRDDRVLAAPANCFVLGHNEEIMFDPYNRTETGGGWKYSDYVNKKVASKRIETVKVLWQEQNVIGDNSNQTDPAKRRVWKDEYDRIHVKSAKTNGNAVIAGYNSANEIVWSWHIWVNNEKPAEISKAIAYKTFGWDNGGIKKDAGRVVKGRALMSCNIGAHSASATGANSYGAVFQWGRKDPFPIGWKVTNCSSGAYMFHKNNIGVIADNSNKEIKMTTDGGKENCGELFDYQKTNATIGKIEYTLKHPTIFLGATNTESSSGAMSTDTWRQPKTWVNNGDWYWGGEDRLWGGKPFAQATKKFLVHPKGSTWLDCGTMAVDGWLSDNGATEKSLFDPCPAGWMVPPADMWLSFTVDGKNSGWGTNATSRVNGTFQSGIYGHRIYVEAWKSGKTVYFPSNGFRNSNGTLRRNGNCGNYHTSTPSTNGTVNCFHIHNASAALPFETGYESTRRAFAGPVRCVRDVDD</sequence>
<dbReference type="PROSITE" id="PS51257">
    <property type="entry name" value="PROKAR_LIPOPROTEIN"/>
    <property type="match status" value="1"/>
</dbReference>
<gene>
    <name evidence="8" type="ORF">E7746_11410</name>
</gene>
<feature type="domain" description="Major fimbrial subunit protein N-terminal" evidence="6">
    <location>
        <begin position="77"/>
        <end position="191"/>
    </location>
</feature>
<evidence type="ECO:0000256" key="5">
    <source>
        <dbReference type="SAM" id="MobiDB-lite"/>
    </source>
</evidence>
<dbReference type="Gene3D" id="2.60.40.2580">
    <property type="match status" value="1"/>
</dbReference>
<dbReference type="InterPro" id="IPR029141">
    <property type="entry name" value="FimA_N"/>
</dbReference>
<comment type="subcellular location">
    <subcellularLocation>
        <location evidence="1">Fimbrium</location>
    </subcellularLocation>
</comment>
<organism evidence="8 9">
    <name type="scientific">Muribaculum gordoncarteri</name>
    <dbReference type="NCBI Taxonomy" id="2530390"/>
    <lineage>
        <taxon>Bacteria</taxon>
        <taxon>Pseudomonadati</taxon>
        <taxon>Bacteroidota</taxon>
        <taxon>Bacteroidia</taxon>
        <taxon>Bacteroidales</taxon>
        <taxon>Muribaculaceae</taxon>
        <taxon>Muribaculum</taxon>
    </lineage>
</organism>
<dbReference type="InterPro" id="IPR032594">
    <property type="entry name" value="DUF4906"/>
</dbReference>
<reference evidence="8 9" key="1">
    <citation type="submission" date="2019-02" db="EMBL/GenBank/DDBJ databases">
        <title>Isolation and identification of novel species under the genus Muribaculum.</title>
        <authorList>
            <person name="Miyake S."/>
            <person name="Ding Y."/>
            <person name="Low A."/>
            <person name="Soh M."/>
            <person name="Seedorf H."/>
        </authorList>
    </citation>
    <scope>NUCLEOTIDE SEQUENCE [LARGE SCALE GENOMIC DNA]</scope>
    <source>
        <strain evidence="8 9">TLL-A4</strain>
    </source>
</reference>
<dbReference type="RefSeq" id="WP_136410872.1">
    <property type="nucleotide sequence ID" value="NZ_CP039393.1"/>
</dbReference>
<feature type="compositionally biased region" description="Basic and acidic residues" evidence="5">
    <location>
        <begin position="70"/>
        <end position="84"/>
    </location>
</feature>
<evidence type="ECO:0000256" key="2">
    <source>
        <dbReference type="ARBA" id="ARBA00006011"/>
    </source>
</evidence>
<feature type="region of interest" description="Disordered" evidence="5">
    <location>
        <begin position="63"/>
        <end position="84"/>
    </location>
</feature>
<evidence type="ECO:0000256" key="1">
    <source>
        <dbReference type="ARBA" id="ARBA00004561"/>
    </source>
</evidence>
<evidence type="ECO:0000256" key="3">
    <source>
        <dbReference type="ARBA" id="ARBA00022729"/>
    </source>
</evidence>
<keyword evidence="3" id="KW-0732">Signal</keyword>
<dbReference type="OrthoDB" id="1164152at2"/>
<dbReference type="Pfam" id="PF06321">
    <property type="entry name" value="P_gingi_FimA"/>
    <property type="match status" value="1"/>
</dbReference>
<dbReference type="AlphaFoldDB" id="A0A4P7VQ96"/>
<accession>A0A4P7VQ96</accession>
<dbReference type="EMBL" id="CP039393">
    <property type="protein sequence ID" value="QCD36449.1"/>
    <property type="molecule type" value="Genomic_DNA"/>
</dbReference>
<keyword evidence="4" id="KW-0281">Fimbrium</keyword>
<comment type="similarity">
    <text evidence="2">Belongs to the bacteroidetes fimbrillin superfamily. FimA/Mfa1 family.</text>
</comment>
<dbReference type="Pfam" id="PF16249">
    <property type="entry name" value="DUF4906"/>
    <property type="match status" value="1"/>
</dbReference>
<evidence type="ECO:0000313" key="8">
    <source>
        <dbReference type="EMBL" id="QCD36449.1"/>
    </source>
</evidence>
<protein>
    <submittedName>
        <fullName evidence="8">DUF4906 domain-containing protein</fullName>
    </submittedName>
</protein>
<dbReference type="Proteomes" id="UP000297031">
    <property type="component" value="Chromosome"/>
</dbReference>
<name>A0A4P7VQ96_9BACT</name>
<dbReference type="GO" id="GO:0009289">
    <property type="term" value="C:pilus"/>
    <property type="evidence" value="ECO:0007669"/>
    <property type="project" value="UniProtKB-SubCell"/>
</dbReference>
<dbReference type="KEGG" id="mgod:E7746_11410"/>
<evidence type="ECO:0000259" key="7">
    <source>
        <dbReference type="Pfam" id="PF16249"/>
    </source>
</evidence>
<evidence type="ECO:0000313" key="9">
    <source>
        <dbReference type="Proteomes" id="UP000297031"/>
    </source>
</evidence>
<evidence type="ECO:0000259" key="6">
    <source>
        <dbReference type="Pfam" id="PF06321"/>
    </source>
</evidence>
<proteinExistence type="inferred from homology"/>